<evidence type="ECO:0000313" key="1">
    <source>
        <dbReference type="EMBL" id="PSF38199.1"/>
    </source>
</evidence>
<protein>
    <submittedName>
        <fullName evidence="1">Uncharacterized protein</fullName>
    </submittedName>
</protein>
<reference evidence="1 2" key="1">
    <citation type="submission" date="2018-03" db="EMBL/GenBank/DDBJ databases">
        <title>The ancient ancestry and fast evolution of plastids.</title>
        <authorList>
            <person name="Moore K.R."/>
            <person name="Magnabosco C."/>
            <person name="Momper L."/>
            <person name="Gold D.A."/>
            <person name="Bosak T."/>
            <person name="Fournier G.P."/>
        </authorList>
    </citation>
    <scope>NUCLEOTIDE SEQUENCE [LARGE SCALE GENOMIC DNA]</scope>
    <source>
        <strain evidence="1 2">CCALA 016</strain>
    </source>
</reference>
<name>A0A2T1M0J7_9CHRO</name>
<dbReference type="RefSeq" id="WP_106456164.1">
    <property type="nucleotide sequence ID" value="NZ_PXOH01000005.1"/>
</dbReference>
<sequence>MISHKNLENLSFEEAIDITQSLILKMKTNELSASEIESMIVALVKTENGARGFFVTYLTVVDKIADHPSPEVINALKASPEIVSQLLVKNLAMSTATAILHRRNDDQEMAQGSDQVRHRTTHLIKQLPSDTLSNHLNQLKESLEQNKGEYTDFLKRWKYDTEQKEAIYQSLLSLEV</sequence>
<evidence type="ECO:0000313" key="2">
    <source>
        <dbReference type="Proteomes" id="UP000239001"/>
    </source>
</evidence>
<reference evidence="1 2" key="2">
    <citation type="submission" date="2018-03" db="EMBL/GenBank/DDBJ databases">
        <authorList>
            <person name="Keele B.F."/>
        </authorList>
    </citation>
    <scope>NUCLEOTIDE SEQUENCE [LARGE SCALE GENOMIC DNA]</scope>
    <source>
        <strain evidence="1 2">CCALA 016</strain>
    </source>
</reference>
<organism evidence="1 2">
    <name type="scientific">Aphanothece hegewaldii CCALA 016</name>
    <dbReference type="NCBI Taxonomy" id="2107694"/>
    <lineage>
        <taxon>Bacteria</taxon>
        <taxon>Bacillati</taxon>
        <taxon>Cyanobacteriota</taxon>
        <taxon>Cyanophyceae</taxon>
        <taxon>Oscillatoriophycideae</taxon>
        <taxon>Chroococcales</taxon>
        <taxon>Aphanothecaceae</taxon>
        <taxon>Aphanothece</taxon>
    </lineage>
</organism>
<accession>A0A2T1M0J7</accession>
<proteinExistence type="predicted"/>
<dbReference type="EMBL" id="PXOH01000005">
    <property type="protein sequence ID" value="PSF38199.1"/>
    <property type="molecule type" value="Genomic_DNA"/>
</dbReference>
<dbReference type="Proteomes" id="UP000239001">
    <property type="component" value="Unassembled WGS sequence"/>
</dbReference>
<comment type="caution">
    <text evidence="1">The sequence shown here is derived from an EMBL/GenBank/DDBJ whole genome shotgun (WGS) entry which is preliminary data.</text>
</comment>
<gene>
    <name evidence="1" type="ORF">C7H19_06930</name>
</gene>
<dbReference type="OrthoDB" id="465343at2"/>
<dbReference type="AlphaFoldDB" id="A0A2T1M0J7"/>
<keyword evidence="2" id="KW-1185">Reference proteome</keyword>
<dbReference type="PIRSF" id="PIRSF020893">
    <property type="entry name" value="UCP020893"/>
    <property type="match status" value="1"/>
</dbReference>
<dbReference type="InterPro" id="IPR016780">
    <property type="entry name" value="UCP020893"/>
</dbReference>